<evidence type="ECO:0000256" key="1">
    <source>
        <dbReference type="SAM" id="MobiDB-lite"/>
    </source>
</evidence>
<feature type="region of interest" description="Disordered" evidence="1">
    <location>
        <begin position="1"/>
        <end position="67"/>
    </location>
</feature>
<dbReference type="EMBL" id="CP034587">
    <property type="protein sequence ID" value="AZQ72266.1"/>
    <property type="molecule type" value="Genomic_DNA"/>
</dbReference>
<accession>A0A3Q9FX56</accession>
<reference evidence="2 3" key="1">
    <citation type="submission" date="2018-12" db="EMBL/GenBank/DDBJ databases">
        <title>The whole draft genome of Streptomyce luteoverticillatus CGMCC 15060.</title>
        <authorList>
            <person name="Feng Z."/>
            <person name="Chen G."/>
            <person name="Zhang J."/>
            <person name="Zhu H."/>
            <person name="Yu X."/>
            <person name="Zhang W."/>
            <person name="Zhang X."/>
        </authorList>
    </citation>
    <scope>NUCLEOTIDE SEQUENCE [LARGE SCALE GENOMIC DNA]</scope>
    <source>
        <strain evidence="2 3">CGMCC 15060</strain>
    </source>
</reference>
<name>A0A3Q9FX56_STRLT</name>
<evidence type="ECO:0000313" key="2">
    <source>
        <dbReference type="EMBL" id="AZQ72266.1"/>
    </source>
</evidence>
<dbReference type="Proteomes" id="UP000267900">
    <property type="component" value="Chromosome"/>
</dbReference>
<gene>
    <name evidence="2" type="ORF">EKH77_14485</name>
</gene>
<evidence type="ECO:0000313" key="3">
    <source>
        <dbReference type="Proteomes" id="UP000267900"/>
    </source>
</evidence>
<dbReference type="AlphaFoldDB" id="A0A3Q9FX56"/>
<sequence>MPRSRPFPFPRGLRPLAPPPHGPIPARPAFEDRGSGGGAPGRNGKGRAGGGFTARTVPRSPPRSPAR</sequence>
<feature type="compositionally biased region" description="Pro residues" evidence="1">
    <location>
        <begin position="16"/>
        <end position="26"/>
    </location>
</feature>
<proteinExistence type="predicted"/>
<keyword evidence="3" id="KW-1185">Reference proteome</keyword>
<feature type="compositionally biased region" description="Gly residues" evidence="1">
    <location>
        <begin position="35"/>
        <end position="52"/>
    </location>
</feature>
<protein>
    <submittedName>
        <fullName evidence="2">Uncharacterized protein</fullName>
    </submittedName>
</protein>
<organism evidence="2 3">
    <name type="scientific">Streptomyces luteoverticillatus</name>
    <name type="common">Streptoverticillium luteoverticillatus</name>
    <dbReference type="NCBI Taxonomy" id="66425"/>
    <lineage>
        <taxon>Bacteria</taxon>
        <taxon>Bacillati</taxon>
        <taxon>Actinomycetota</taxon>
        <taxon>Actinomycetes</taxon>
        <taxon>Kitasatosporales</taxon>
        <taxon>Streptomycetaceae</taxon>
        <taxon>Streptomyces</taxon>
    </lineage>
</organism>